<dbReference type="EMBL" id="LSSK01000518">
    <property type="protein sequence ID" value="OMH83076.1"/>
    <property type="molecule type" value="Genomic_DNA"/>
</dbReference>
<reference evidence="7" key="1">
    <citation type="submission" date="2017-01" db="EMBL/GenBank/DDBJ databases">
        <authorList>
            <person name="Wang Y."/>
            <person name="White M."/>
            <person name="Kvist S."/>
            <person name="Moncalvo J.-M."/>
        </authorList>
    </citation>
    <scope>NUCLEOTIDE SEQUENCE [LARGE SCALE GENOMIC DNA]</scope>
    <source>
        <strain evidence="7">COL-18-3</strain>
    </source>
</reference>
<name>A0A1R1PQ08_ZANCU</name>
<dbReference type="Pfam" id="PF07159">
    <property type="entry name" value="CYRIA-B_Rac1-bd"/>
    <property type="match status" value="1"/>
</dbReference>
<feature type="domain" description="CYRIA/CYRIB Rac1 binding" evidence="5">
    <location>
        <begin position="18"/>
        <end position="160"/>
    </location>
</feature>
<gene>
    <name evidence="6" type="ORF">AX774_g3413</name>
</gene>
<evidence type="ECO:0000259" key="5">
    <source>
        <dbReference type="Pfam" id="PF07159"/>
    </source>
</evidence>
<dbReference type="InterPro" id="IPR039789">
    <property type="entry name" value="CYRI"/>
</dbReference>
<evidence type="ECO:0000256" key="1">
    <source>
        <dbReference type="ARBA" id="ARBA00004635"/>
    </source>
</evidence>
<evidence type="ECO:0000256" key="3">
    <source>
        <dbReference type="ARBA" id="ARBA00023136"/>
    </source>
</evidence>
<keyword evidence="4" id="KW-0449">Lipoprotein</keyword>
<dbReference type="GO" id="GO:0030833">
    <property type="term" value="P:regulation of actin filament polymerization"/>
    <property type="evidence" value="ECO:0007669"/>
    <property type="project" value="InterPro"/>
</dbReference>
<organism evidence="6 7">
    <name type="scientific">Zancudomyces culisetae</name>
    <name type="common">Gut fungus</name>
    <name type="synonym">Smittium culisetae</name>
    <dbReference type="NCBI Taxonomy" id="1213189"/>
    <lineage>
        <taxon>Eukaryota</taxon>
        <taxon>Fungi</taxon>
        <taxon>Fungi incertae sedis</taxon>
        <taxon>Zoopagomycota</taxon>
        <taxon>Kickxellomycotina</taxon>
        <taxon>Harpellomycetes</taxon>
        <taxon>Harpellales</taxon>
        <taxon>Legeriomycetaceae</taxon>
        <taxon>Zancudomyces</taxon>
    </lineage>
</organism>
<sequence>MDFSFRFDAAKGVERSEIPSGEVSNQMSLFYAYHSPMVRIITEQTQKYVNVRLDLVLISDENRNQFLLSLCILAAGSMNSIKDNSAPEVELNLLLRMLVTACILYDWVSIDGIFKSSSTIPILEVVSLIKKSTASPSIYLLPIQIASRDFNNPNIPVAIKNAFLA</sequence>
<keyword evidence="7" id="KW-1185">Reference proteome</keyword>
<dbReference type="Proteomes" id="UP000188320">
    <property type="component" value="Unassembled WGS sequence"/>
</dbReference>
<evidence type="ECO:0000256" key="2">
    <source>
        <dbReference type="ARBA" id="ARBA00005778"/>
    </source>
</evidence>
<evidence type="ECO:0000313" key="7">
    <source>
        <dbReference type="Proteomes" id="UP000188320"/>
    </source>
</evidence>
<comment type="caution">
    <text evidence="6">The sequence shown here is derived from an EMBL/GenBank/DDBJ whole genome shotgun (WGS) entry which is preliminary data.</text>
</comment>
<evidence type="ECO:0000256" key="4">
    <source>
        <dbReference type="ARBA" id="ARBA00023288"/>
    </source>
</evidence>
<comment type="similarity">
    <text evidence="2">Belongs to the CYRI family.</text>
</comment>
<keyword evidence="3" id="KW-0472">Membrane</keyword>
<protein>
    <submittedName>
        <fullName evidence="6">Protein FAM49-like protein</fullName>
    </submittedName>
</protein>
<dbReference type="GO" id="GO:0031267">
    <property type="term" value="F:small GTPase binding"/>
    <property type="evidence" value="ECO:0007669"/>
    <property type="project" value="InterPro"/>
</dbReference>
<dbReference type="InterPro" id="IPR009828">
    <property type="entry name" value="CYRIA/CYRIB_Rac1-bd"/>
</dbReference>
<comment type="subcellular location">
    <subcellularLocation>
        <location evidence="1">Membrane</location>
        <topology evidence="1">Lipid-anchor</topology>
    </subcellularLocation>
</comment>
<dbReference type="PANTHER" id="PTHR12422">
    <property type="entry name" value="GH09096P"/>
    <property type="match status" value="1"/>
</dbReference>
<proteinExistence type="inferred from homology"/>
<dbReference type="GO" id="GO:0016020">
    <property type="term" value="C:membrane"/>
    <property type="evidence" value="ECO:0007669"/>
    <property type="project" value="UniProtKB-SubCell"/>
</dbReference>
<dbReference type="OrthoDB" id="60973at2759"/>
<accession>A0A1R1PQ08</accession>
<evidence type="ECO:0000313" key="6">
    <source>
        <dbReference type="EMBL" id="OMH83076.1"/>
    </source>
</evidence>
<dbReference type="AlphaFoldDB" id="A0A1R1PQ08"/>